<proteinExistence type="predicted"/>
<sequence length="85" mass="9509">MFETASCPALDANSPQSLFRSRSREFVFLLCPHQEEKTLVALGDCRVFFLRWCPNAETLSRHESPDCGGRGGLRMRSNADTTNAT</sequence>
<name>A0A4C1W6Z1_EUMVA</name>
<comment type="caution">
    <text evidence="2">The sequence shown here is derived from an EMBL/GenBank/DDBJ whole genome shotgun (WGS) entry which is preliminary data.</text>
</comment>
<reference evidence="2 3" key="1">
    <citation type="journal article" date="2019" name="Commun. Biol.">
        <title>The bagworm genome reveals a unique fibroin gene that provides high tensile strength.</title>
        <authorList>
            <person name="Kono N."/>
            <person name="Nakamura H."/>
            <person name="Ohtoshi R."/>
            <person name="Tomita M."/>
            <person name="Numata K."/>
            <person name="Arakawa K."/>
        </authorList>
    </citation>
    <scope>NUCLEOTIDE SEQUENCE [LARGE SCALE GENOMIC DNA]</scope>
</reference>
<dbReference type="AlphaFoldDB" id="A0A4C1W6Z1"/>
<accession>A0A4C1W6Z1</accession>
<organism evidence="2 3">
    <name type="scientific">Eumeta variegata</name>
    <name type="common">Bagworm moth</name>
    <name type="synonym">Eumeta japonica</name>
    <dbReference type="NCBI Taxonomy" id="151549"/>
    <lineage>
        <taxon>Eukaryota</taxon>
        <taxon>Metazoa</taxon>
        <taxon>Ecdysozoa</taxon>
        <taxon>Arthropoda</taxon>
        <taxon>Hexapoda</taxon>
        <taxon>Insecta</taxon>
        <taxon>Pterygota</taxon>
        <taxon>Neoptera</taxon>
        <taxon>Endopterygota</taxon>
        <taxon>Lepidoptera</taxon>
        <taxon>Glossata</taxon>
        <taxon>Ditrysia</taxon>
        <taxon>Tineoidea</taxon>
        <taxon>Psychidae</taxon>
        <taxon>Oiketicinae</taxon>
        <taxon>Eumeta</taxon>
    </lineage>
</organism>
<evidence type="ECO:0000256" key="1">
    <source>
        <dbReference type="SAM" id="MobiDB-lite"/>
    </source>
</evidence>
<gene>
    <name evidence="2" type="ORF">EVAR_36951_1</name>
</gene>
<keyword evidence="3" id="KW-1185">Reference proteome</keyword>
<dbReference type="EMBL" id="BGZK01000496">
    <property type="protein sequence ID" value="GBP47128.1"/>
    <property type="molecule type" value="Genomic_DNA"/>
</dbReference>
<evidence type="ECO:0000313" key="2">
    <source>
        <dbReference type="EMBL" id="GBP47128.1"/>
    </source>
</evidence>
<dbReference type="Proteomes" id="UP000299102">
    <property type="component" value="Unassembled WGS sequence"/>
</dbReference>
<feature type="region of interest" description="Disordered" evidence="1">
    <location>
        <begin position="61"/>
        <end position="85"/>
    </location>
</feature>
<evidence type="ECO:0000313" key="3">
    <source>
        <dbReference type="Proteomes" id="UP000299102"/>
    </source>
</evidence>
<protein>
    <submittedName>
        <fullName evidence="2">Uncharacterized protein</fullName>
    </submittedName>
</protein>